<keyword evidence="8" id="KW-0833">Ubl conjugation pathway</keyword>
<dbReference type="GO" id="GO:0008270">
    <property type="term" value="F:zinc ion binding"/>
    <property type="evidence" value="ECO:0007669"/>
    <property type="project" value="UniProtKB-KW"/>
</dbReference>
<proteinExistence type="inferred from homology"/>
<evidence type="ECO:0000256" key="6">
    <source>
        <dbReference type="ARBA" id="ARBA00022723"/>
    </source>
</evidence>
<dbReference type="InterPro" id="IPR013083">
    <property type="entry name" value="Znf_RING/FYVE/PHD"/>
</dbReference>
<evidence type="ECO:0000313" key="13">
    <source>
        <dbReference type="EMBL" id="GMR52693.1"/>
    </source>
</evidence>
<dbReference type="Proteomes" id="UP001328107">
    <property type="component" value="Unassembled WGS sequence"/>
</dbReference>
<evidence type="ECO:0000256" key="4">
    <source>
        <dbReference type="ARBA" id="ARBA00009273"/>
    </source>
</evidence>
<evidence type="ECO:0000259" key="12">
    <source>
        <dbReference type="PROSITE" id="PS50089"/>
    </source>
</evidence>
<keyword evidence="10" id="KW-0539">Nucleus</keyword>
<keyword evidence="7 11" id="KW-0863">Zinc-finger</keyword>
<evidence type="ECO:0000256" key="8">
    <source>
        <dbReference type="ARBA" id="ARBA00022786"/>
    </source>
</evidence>
<evidence type="ECO:0000256" key="2">
    <source>
        <dbReference type="ARBA" id="ARBA00004496"/>
    </source>
</evidence>
<comment type="subcellular location">
    <subcellularLocation>
        <location evidence="2">Cytoplasm</location>
    </subcellularLocation>
    <subcellularLocation>
        <location evidence="1">Nucleus</location>
    </subcellularLocation>
</comment>
<dbReference type="PANTHER" id="PTHR11210">
    <property type="entry name" value="RING BOX"/>
    <property type="match status" value="1"/>
</dbReference>
<dbReference type="InterPro" id="IPR024766">
    <property type="entry name" value="Znf_RING_H2"/>
</dbReference>
<dbReference type="Pfam" id="PF12678">
    <property type="entry name" value="zf-rbx1"/>
    <property type="match status" value="1"/>
</dbReference>
<dbReference type="InterPro" id="IPR051031">
    <property type="entry name" value="RING-box_E3_Ubiquitin_Ligase"/>
</dbReference>
<dbReference type="FunFam" id="3.30.40.10:FF:000273">
    <property type="entry name" value="E3 ubiquitin-protein ligase RBX1"/>
    <property type="match status" value="1"/>
</dbReference>
<evidence type="ECO:0000256" key="9">
    <source>
        <dbReference type="ARBA" id="ARBA00022833"/>
    </source>
</evidence>
<dbReference type="GO" id="GO:0005634">
    <property type="term" value="C:nucleus"/>
    <property type="evidence" value="ECO:0007669"/>
    <property type="project" value="UniProtKB-SubCell"/>
</dbReference>
<dbReference type="AlphaFoldDB" id="A0AAN5I577"/>
<gene>
    <name evidence="13" type="ORF">PMAYCL1PPCAC_22888</name>
</gene>
<evidence type="ECO:0000256" key="5">
    <source>
        <dbReference type="ARBA" id="ARBA00022490"/>
    </source>
</evidence>
<evidence type="ECO:0000313" key="14">
    <source>
        <dbReference type="Proteomes" id="UP001328107"/>
    </source>
</evidence>
<dbReference type="GO" id="GO:0005737">
    <property type="term" value="C:cytoplasm"/>
    <property type="evidence" value="ECO:0007669"/>
    <property type="project" value="UniProtKB-SubCell"/>
</dbReference>
<evidence type="ECO:0000256" key="3">
    <source>
        <dbReference type="ARBA" id="ARBA00004906"/>
    </source>
</evidence>
<feature type="domain" description="RING-type" evidence="12">
    <location>
        <begin position="40"/>
        <end position="93"/>
    </location>
</feature>
<comment type="caution">
    <text evidence="13">The sequence shown here is derived from an EMBL/GenBank/DDBJ whole genome shotgun (WGS) entry which is preliminary data.</text>
</comment>
<dbReference type="SUPFAM" id="SSF57850">
    <property type="entry name" value="RING/U-box"/>
    <property type="match status" value="1"/>
</dbReference>
<dbReference type="InterPro" id="IPR001841">
    <property type="entry name" value="Znf_RING"/>
</dbReference>
<organism evidence="13 14">
    <name type="scientific">Pristionchus mayeri</name>
    <dbReference type="NCBI Taxonomy" id="1317129"/>
    <lineage>
        <taxon>Eukaryota</taxon>
        <taxon>Metazoa</taxon>
        <taxon>Ecdysozoa</taxon>
        <taxon>Nematoda</taxon>
        <taxon>Chromadorea</taxon>
        <taxon>Rhabditida</taxon>
        <taxon>Rhabditina</taxon>
        <taxon>Diplogasteromorpha</taxon>
        <taxon>Diplogasteroidea</taxon>
        <taxon>Neodiplogasteridae</taxon>
        <taxon>Pristionchus</taxon>
    </lineage>
</organism>
<evidence type="ECO:0000256" key="1">
    <source>
        <dbReference type="ARBA" id="ARBA00004123"/>
    </source>
</evidence>
<name>A0AAN5I577_9BILA</name>
<keyword evidence="5" id="KW-0963">Cytoplasm</keyword>
<keyword evidence="9" id="KW-0862">Zinc</keyword>
<accession>A0AAN5I577</accession>
<comment type="similarity">
    <text evidence="4">Belongs to the RING-box family.</text>
</comment>
<dbReference type="PROSITE" id="PS50089">
    <property type="entry name" value="ZF_RING_2"/>
    <property type="match status" value="1"/>
</dbReference>
<evidence type="ECO:0000256" key="11">
    <source>
        <dbReference type="PROSITE-ProRule" id="PRU00175"/>
    </source>
</evidence>
<dbReference type="GO" id="GO:0031463">
    <property type="term" value="C:Cul3-RING ubiquitin ligase complex"/>
    <property type="evidence" value="ECO:0007669"/>
    <property type="project" value="UniProtKB-ARBA"/>
</dbReference>
<keyword evidence="14" id="KW-1185">Reference proteome</keyword>
<evidence type="ECO:0000256" key="7">
    <source>
        <dbReference type="ARBA" id="ARBA00022771"/>
    </source>
</evidence>
<sequence>MADIMKEEMKSGEKEEKKFFELKKFTGMATWSWDIATDICAICRNYIPDPCIECQASSDSEECTVAWGTCNHSYHFHCISRWIAKHPVCPLDHSEWNFEKYEK</sequence>
<protein>
    <recommendedName>
        <fullName evidence="12">RING-type domain-containing protein</fullName>
    </recommendedName>
</protein>
<evidence type="ECO:0000256" key="10">
    <source>
        <dbReference type="ARBA" id="ARBA00023242"/>
    </source>
</evidence>
<reference evidence="14" key="1">
    <citation type="submission" date="2022-10" db="EMBL/GenBank/DDBJ databases">
        <title>Genome assembly of Pristionchus species.</title>
        <authorList>
            <person name="Yoshida K."/>
            <person name="Sommer R.J."/>
        </authorList>
    </citation>
    <scope>NUCLEOTIDE SEQUENCE [LARGE SCALE GENOMIC DNA]</scope>
    <source>
        <strain evidence="14">RS5460</strain>
    </source>
</reference>
<dbReference type="Gene3D" id="3.30.40.10">
    <property type="entry name" value="Zinc/RING finger domain, C3HC4 (zinc finger)"/>
    <property type="match status" value="1"/>
</dbReference>
<comment type="pathway">
    <text evidence="3">Protein modification; protein ubiquitination.</text>
</comment>
<dbReference type="EMBL" id="BTRK01000005">
    <property type="protein sequence ID" value="GMR52693.1"/>
    <property type="molecule type" value="Genomic_DNA"/>
</dbReference>
<keyword evidence="6" id="KW-0479">Metal-binding</keyword>